<dbReference type="CDD" id="cd22367">
    <property type="entry name" value="XPF_ERCC4_MUS81-like"/>
    <property type="match status" value="1"/>
</dbReference>
<sequence>MSEVIVDTREPKHVYEIAVQTLKDTKVRRSKLEVGDIQYEDIIIERKTPSDFITSARRPSFWTNLYVMKTNYAHPFLLLEGDEFSWRETISRRGITNSMVEGSKISVMMMGIPIVEFAKLNSAFKYLAMMIEKKQKVSPPRTADLKVSKSNANLHSLRVACLMCVPRIGNVTAENLLKESKSLIKVIEESREADTPVKKRIHDFFYEEDDRAGIPKR</sequence>
<dbReference type="Pfam" id="PF02732">
    <property type="entry name" value="ERCC4"/>
    <property type="match status" value="1"/>
</dbReference>
<evidence type="ECO:0000313" key="6">
    <source>
        <dbReference type="Proteomes" id="UP001156259"/>
    </source>
</evidence>
<dbReference type="InterPro" id="IPR006166">
    <property type="entry name" value="ERCC4_domain"/>
</dbReference>
<organism evidence="5 6">
    <name type="scientific">Methanophagales virus GBV301</name>
    <dbReference type="NCBI Taxonomy" id="2999280"/>
    <lineage>
        <taxon>Viruses</taxon>
        <taxon>Duplodnaviria</taxon>
        <taxon>Heunggongvirae</taxon>
        <taxon>Uroviricota</taxon>
        <taxon>Caudoviricetes</taxon>
        <taxon>Nakonvirales</taxon>
        <taxon>Ekchuahviridae</taxon>
        <taxon>Kukulkanvirus</taxon>
        <taxon>Kukulkanvirus guaymasense</taxon>
    </lineage>
</organism>
<dbReference type="Proteomes" id="UP001156259">
    <property type="component" value="Segment"/>
</dbReference>
<dbReference type="EMBL" id="OP880252">
    <property type="protein sequence ID" value="WAE39447.1"/>
    <property type="molecule type" value="Genomic_DNA"/>
</dbReference>
<dbReference type="Gene3D" id="3.40.50.10130">
    <property type="match status" value="1"/>
</dbReference>
<evidence type="ECO:0000256" key="2">
    <source>
        <dbReference type="ARBA" id="ARBA00015502"/>
    </source>
</evidence>
<dbReference type="CDD" id="cd09897">
    <property type="entry name" value="H3TH_FEN1-XPG-like"/>
    <property type="match status" value="1"/>
</dbReference>
<comment type="function">
    <text evidence="3">Plays a role in the inhibition of type I interferon signaling pathway. Mechanistically, specifically interacts with 2',3'-cGAMP and cleaves it via its phosphodiesterase activity. In turn, prevents 2',3'-cGAMP interaction with host ER-resident STING1 leading to inhibition of downstream signaling pathway and type I interferon production.</text>
</comment>
<keyword evidence="6" id="KW-1185">Reference proteome</keyword>
<dbReference type="SUPFAM" id="SSF52980">
    <property type="entry name" value="Restriction endonuclease-like"/>
    <property type="match status" value="1"/>
</dbReference>
<gene>
    <name evidence="5" type="ORF">LDLAKGPJ_00023</name>
</gene>
<name>A0A9E9AA31_9CAUD</name>
<proteinExistence type="inferred from homology"/>
<evidence type="ECO:0000313" key="5">
    <source>
        <dbReference type="EMBL" id="WAE39447.1"/>
    </source>
</evidence>
<accession>A0A9E9AA31</accession>
<evidence type="ECO:0000256" key="1">
    <source>
        <dbReference type="ARBA" id="ARBA00008322"/>
    </source>
</evidence>
<protein>
    <recommendedName>
        <fullName evidence="2">ERCC4 domain-containing protein EP364R</fullName>
    </recommendedName>
</protein>
<comment type="similarity">
    <text evidence="1">Belongs to the asfivirus EP364R family.</text>
</comment>
<dbReference type="GO" id="GO:0004518">
    <property type="term" value="F:nuclease activity"/>
    <property type="evidence" value="ECO:0007669"/>
    <property type="project" value="InterPro"/>
</dbReference>
<feature type="domain" description="ERCC4" evidence="4">
    <location>
        <begin position="3"/>
        <end position="83"/>
    </location>
</feature>
<dbReference type="InterPro" id="IPR011335">
    <property type="entry name" value="Restrct_endonuc-II-like"/>
</dbReference>
<dbReference type="GO" id="GO:0006259">
    <property type="term" value="P:DNA metabolic process"/>
    <property type="evidence" value="ECO:0007669"/>
    <property type="project" value="UniProtKB-ARBA"/>
</dbReference>
<dbReference type="SMART" id="SM00891">
    <property type="entry name" value="ERCC4"/>
    <property type="match status" value="1"/>
</dbReference>
<evidence type="ECO:0000256" key="3">
    <source>
        <dbReference type="ARBA" id="ARBA00034463"/>
    </source>
</evidence>
<evidence type="ECO:0000259" key="4">
    <source>
        <dbReference type="SMART" id="SM00891"/>
    </source>
</evidence>
<dbReference type="GO" id="GO:0003677">
    <property type="term" value="F:DNA binding"/>
    <property type="evidence" value="ECO:0007669"/>
    <property type="project" value="InterPro"/>
</dbReference>
<reference evidence="5 6" key="1">
    <citation type="submission" date="2022-10" db="EMBL/GenBank/DDBJ databases">
        <title>Evolutionary Diversification of Methanotrophic Ca. Methanophagales (ANME-1) and Their Expansive Virome.</title>
        <authorList>
            <person name="Laso-Perez R."/>
            <person name="Wu F."/>
            <person name="Cremiere A."/>
            <person name="Speth D.R."/>
            <person name="Magyar J.S."/>
            <person name="Krupovic M."/>
            <person name="Orphan V.J."/>
        </authorList>
    </citation>
    <scope>NUCLEOTIDE SEQUENCE [LARGE SCALE GENOMIC DNA]</scope>
</reference>